<dbReference type="AlphaFoldDB" id="A0AAD5P833"/>
<gene>
    <name evidence="2" type="ORF">BDA99DRAFT_609476</name>
</gene>
<reference evidence="2" key="1">
    <citation type="journal article" date="2022" name="IScience">
        <title>Evolution of zygomycete secretomes and the origins of terrestrial fungal ecologies.</title>
        <authorList>
            <person name="Chang Y."/>
            <person name="Wang Y."/>
            <person name="Mondo S."/>
            <person name="Ahrendt S."/>
            <person name="Andreopoulos W."/>
            <person name="Barry K."/>
            <person name="Beard J."/>
            <person name="Benny G.L."/>
            <person name="Blankenship S."/>
            <person name="Bonito G."/>
            <person name="Cuomo C."/>
            <person name="Desiro A."/>
            <person name="Gervers K.A."/>
            <person name="Hundley H."/>
            <person name="Kuo A."/>
            <person name="LaButti K."/>
            <person name="Lang B.F."/>
            <person name="Lipzen A."/>
            <person name="O'Donnell K."/>
            <person name="Pangilinan J."/>
            <person name="Reynolds N."/>
            <person name="Sandor L."/>
            <person name="Smith M.E."/>
            <person name="Tsang A."/>
            <person name="Grigoriev I.V."/>
            <person name="Stajich J.E."/>
            <person name="Spatafora J.W."/>
        </authorList>
    </citation>
    <scope>NUCLEOTIDE SEQUENCE</scope>
    <source>
        <strain evidence="2">RSA 2281</strain>
    </source>
</reference>
<comment type="caution">
    <text evidence="2">The sequence shown here is derived from an EMBL/GenBank/DDBJ whole genome shotgun (WGS) entry which is preliminary data.</text>
</comment>
<feature type="region of interest" description="Disordered" evidence="1">
    <location>
        <begin position="74"/>
        <end position="110"/>
    </location>
</feature>
<keyword evidence="3" id="KW-1185">Reference proteome</keyword>
<evidence type="ECO:0000313" key="2">
    <source>
        <dbReference type="EMBL" id="KAI9246959.1"/>
    </source>
</evidence>
<proteinExistence type="predicted"/>
<feature type="compositionally biased region" description="Low complexity" evidence="1">
    <location>
        <begin position="82"/>
        <end position="94"/>
    </location>
</feature>
<evidence type="ECO:0000256" key="1">
    <source>
        <dbReference type="SAM" id="MobiDB-lite"/>
    </source>
</evidence>
<accession>A0AAD5P833</accession>
<protein>
    <submittedName>
        <fullName evidence="2">Uncharacterized protein</fullName>
    </submittedName>
</protein>
<reference evidence="2" key="2">
    <citation type="submission" date="2023-02" db="EMBL/GenBank/DDBJ databases">
        <authorList>
            <consortium name="DOE Joint Genome Institute"/>
            <person name="Mondo S.J."/>
            <person name="Chang Y."/>
            <person name="Wang Y."/>
            <person name="Ahrendt S."/>
            <person name="Andreopoulos W."/>
            <person name="Barry K."/>
            <person name="Beard J."/>
            <person name="Benny G.L."/>
            <person name="Blankenship S."/>
            <person name="Bonito G."/>
            <person name="Cuomo C."/>
            <person name="Desiro A."/>
            <person name="Gervers K.A."/>
            <person name="Hundley H."/>
            <person name="Kuo A."/>
            <person name="LaButti K."/>
            <person name="Lang B.F."/>
            <person name="Lipzen A."/>
            <person name="O'Donnell K."/>
            <person name="Pangilinan J."/>
            <person name="Reynolds N."/>
            <person name="Sandor L."/>
            <person name="Smith M.W."/>
            <person name="Tsang A."/>
            <person name="Grigoriev I.V."/>
            <person name="Stajich J.E."/>
            <person name="Spatafora J.W."/>
        </authorList>
    </citation>
    <scope>NUCLEOTIDE SEQUENCE</scope>
    <source>
        <strain evidence="2">RSA 2281</strain>
    </source>
</reference>
<name>A0AAD5P833_9FUNG</name>
<dbReference type="Proteomes" id="UP001209540">
    <property type="component" value="Unassembled WGS sequence"/>
</dbReference>
<organism evidence="2 3">
    <name type="scientific">Phascolomyces articulosus</name>
    <dbReference type="NCBI Taxonomy" id="60185"/>
    <lineage>
        <taxon>Eukaryota</taxon>
        <taxon>Fungi</taxon>
        <taxon>Fungi incertae sedis</taxon>
        <taxon>Mucoromycota</taxon>
        <taxon>Mucoromycotina</taxon>
        <taxon>Mucoromycetes</taxon>
        <taxon>Mucorales</taxon>
        <taxon>Lichtheimiaceae</taxon>
        <taxon>Phascolomyces</taxon>
    </lineage>
</organism>
<sequence length="306" mass="34411">MPKVSDRQWTLAQVDNAIKFLMSRERKLSFASFVERYEEISLSTVATSLWSGLKSAYINVKLQKKEPVHWGPKIRALSGEGSSSSTPAKNSSKNSAEELPDTAQNSSGKLSTRDRLFVNDAYRNLHYKTTLFTDELEEIRDYNTPVLEAFPKEMLEYIDQYKGVTENDIVRRAWSFIETCFDSTGLEVTCGEKASSVSSDSKNDERTISGEIPLARHICGNKMDIIISNTQNEYGCGEAGFKGGTTSTKWINEYSLKVPKILKDMSWKVSKRSPESIRKVVVAGFVINGMKKMTMRLLDNHEGNVS</sequence>
<dbReference type="EMBL" id="JAIXMP010000044">
    <property type="protein sequence ID" value="KAI9246959.1"/>
    <property type="molecule type" value="Genomic_DNA"/>
</dbReference>
<evidence type="ECO:0000313" key="3">
    <source>
        <dbReference type="Proteomes" id="UP001209540"/>
    </source>
</evidence>